<dbReference type="Pfam" id="PF23227">
    <property type="entry name" value="HEAT_MROH2B_C"/>
    <property type="match status" value="1"/>
</dbReference>
<protein>
    <recommendedName>
        <fullName evidence="2">Maestro/Maestro-like HEAT-repeats domain-containing protein</fullName>
    </recommendedName>
</protein>
<keyword evidence="4" id="KW-1185">Reference proteome</keyword>
<dbReference type="SUPFAM" id="SSF48371">
    <property type="entry name" value="ARM repeat"/>
    <property type="match status" value="1"/>
</dbReference>
<evidence type="ECO:0000259" key="2">
    <source>
        <dbReference type="Pfam" id="PF23227"/>
    </source>
</evidence>
<dbReference type="AlphaFoldDB" id="A0A218UFS7"/>
<dbReference type="InterPro" id="IPR055406">
    <property type="entry name" value="HEAT_Maestro"/>
</dbReference>
<reference evidence="3 4" key="1">
    <citation type="submission" date="2017-05" db="EMBL/GenBank/DDBJ databases">
        <title>Genome of assembly of the Bengalese finch, Lonchura striata domestica.</title>
        <authorList>
            <person name="Colquitt B.M."/>
            <person name="Brainard M.S."/>
        </authorList>
    </citation>
    <scope>NUCLEOTIDE SEQUENCE [LARGE SCALE GENOMIC DNA]</scope>
    <source>
        <strain evidence="3">White83orange57</strain>
    </source>
</reference>
<dbReference type="InterPro" id="IPR016024">
    <property type="entry name" value="ARM-type_fold"/>
</dbReference>
<gene>
    <name evidence="3" type="ORF">RLOC_00002808</name>
</gene>
<dbReference type="InterPro" id="IPR045206">
    <property type="entry name" value="Maestro_heat-like_prot"/>
</dbReference>
<dbReference type="PANTHER" id="PTHR23120">
    <property type="entry name" value="MAESTRO-RELATED HEAT DOMAIN-CONTAINING"/>
    <property type="match status" value="1"/>
</dbReference>
<feature type="region of interest" description="Disordered" evidence="1">
    <location>
        <begin position="144"/>
        <end position="188"/>
    </location>
</feature>
<dbReference type="GO" id="GO:0005737">
    <property type="term" value="C:cytoplasm"/>
    <property type="evidence" value="ECO:0007669"/>
    <property type="project" value="TreeGrafter"/>
</dbReference>
<proteinExistence type="predicted"/>
<dbReference type="Proteomes" id="UP000197619">
    <property type="component" value="Unassembled WGS sequence"/>
</dbReference>
<evidence type="ECO:0000313" key="3">
    <source>
        <dbReference type="EMBL" id="OWK52290.1"/>
    </source>
</evidence>
<dbReference type="PANTHER" id="PTHR23120:SF42">
    <property type="entry name" value="MAESTRO HEAT-LIKE REPEAT FAMILY MEMBER 3"/>
    <property type="match status" value="1"/>
</dbReference>
<dbReference type="EMBL" id="MUZQ01000357">
    <property type="protein sequence ID" value="OWK52290.1"/>
    <property type="molecule type" value="Genomic_DNA"/>
</dbReference>
<feature type="domain" description="Maestro/Maestro-like HEAT-repeats" evidence="2">
    <location>
        <begin position="18"/>
        <end position="110"/>
    </location>
</feature>
<sequence>MCSLSQSLQELLGDADGKDNSHVQLLCIQFFCKVMELVVDEGKKPLKTIVNKSLYTLLIYCHDENWHVAKASRETLLGAAEFLKRRHLKQLLKEEQLSQFAECLPLSSGCVRSLPDGALDQTQEEELARGHFHKTLKKFWKSPHIRRRRTSSAEAKDPAKPDLGLTELQAEPDVRPESAECSEDPDTSVTETWAKALLTSVTEDLAITNTENEETQGITNTNTTPTPTMSQELIFNYFKDPSQQQQVPAKVKNIHQSLLSQVTVDAWLHVDIVKLAEEHPADMVLTLLRCAPTCDRAAAMIWRTIGSLGPAVEKVMPALLCVMENWPLHSMCTSDGDDTDVFALAATLGLWVILQVPESHEAMNLYSSRLFVALLFLVVITTQQMPPEEVDNFWRACWKEHRLPSKPNRFAVQAMKALLCRLQWDHVVVAMERKRGWDVMLCARTQHYAMGLLAREMRRVLIPVCSPIALHLLRHLNKEEPRWDLPFLAFLVEVLDCLDLSECSENALQIMTRHLQSKSREMHRVALRGLMVLGKDPAMELHVREELLQENCLETMEI</sequence>
<evidence type="ECO:0000256" key="1">
    <source>
        <dbReference type="SAM" id="MobiDB-lite"/>
    </source>
</evidence>
<comment type="caution">
    <text evidence="3">The sequence shown here is derived from an EMBL/GenBank/DDBJ whole genome shotgun (WGS) entry which is preliminary data.</text>
</comment>
<accession>A0A218UFS7</accession>
<organism evidence="3 4">
    <name type="scientific">Lonchura striata</name>
    <name type="common">white-rumped munia</name>
    <dbReference type="NCBI Taxonomy" id="40157"/>
    <lineage>
        <taxon>Eukaryota</taxon>
        <taxon>Metazoa</taxon>
        <taxon>Chordata</taxon>
        <taxon>Craniata</taxon>
        <taxon>Vertebrata</taxon>
        <taxon>Euteleostomi</taxon>
        <taxon>Archelosauria</taxon>
        <taxon>Archosauria</taxon>
        <taxon>Dinosauria</taxon>
        <taxon>Saurischia</taxon>
        <taxon>Theropoda</taxon>
        <taxon>Coelurosauria</taxon>
        <taxon>Aves</taxon>
        <taxon>Neognathae</taxon>
        <taxon>Neoaves</taxon>
        <taxon>Telluraves</taxon>
        <taxon>Australaves</taxon>
        <taxon>Passeriformes</taxon>
        <taxon>Passeroidea</taxon>
        <taxon>Estrildidae</taxon>
        <taxon>Estrildinae</taxon>
        <taxon>Lonchura</taxon>
    </lineage>
</organism>
<evidence type="ECO:0000313" key="4">
    <source>
        <dbReference type="Proteomes" id="UP000197619"/>
    </source>
</evidence>
<name>A0A218UFS7_9PASE</name>